<keyword evidence="4" id="KW-0238">DNA-binding</keyword>
<sequence>MRKKPTWMPRLSGIEGTPCDRLVTAMAEDIVEGRIEANSRLPPHRELAIALGLGLGTVTKAYGLLERRGLTRTVKGSGTFVALSHSRSGPTIDLSRNVPPAIMTERVLARTMSALAKRPDSHLFNSYPPAAGHDEYRRQMAHWYSRLGMDADPRRLMLTSGAHHALAVALSVAAGPQGHLLVESHTYPGAIALARYQGLKLVGVEADDDGMSADALDRALHGIRESKRALYVTPTMQNPTTTTMSLSRRKAIVRVCIEHDVQIIEDDVYSLGGAPALPPLAMLAPERTLYVNGLSKTLCPSLRIGGLVTPPSLYAQAENILQVTSLMVSSASCAVMEQWMLDGTADAVSASIREESRRRYAVARTYLGDAMKEPDHVGFHLWLPMERSTARLFEEEAKALGVIVTPADSTAVGPDVAKGGIRLCIGAVSQAELQTALPALSALMTKMSKEV</sequence>
<dbReference type="InterPro" id="IPR004839">
    <property type="entry name" value="Aminotransferase_I/II_large"/>
</dbReference>
<dbReference type="CDD" id="cd00609">
    <property type="entry name" value="AAT_like"/>
    <property type="match status" value="1"/>
</dbReference>
<dbReference type="GO" id="GO:0008483">
    <property type="term" value="F:transaminase activity"/>
    <property type="evidence" value="ECO:0007669"/>
    <property type="project" value="UniProtKB-KW"/>
</dbReference>
<evidence type="ECO:0000256" key="5">
    <source>
        <dbReference type="ARBA" id="ARBA00023163"/>
    </source>
</evidence>
<reference evidence="7 8" key="1">
    <citation type="submission" date="2019-07" db="EMBL/GenBank/DDBJ databases">
        <title>Genome sequencing for Ferrovibrio sp. K5.</title>
        <authorList>
            <person name="Park S.-J."/>
        </authorList>
    </citation>
    <scope>NUCLEOTIDE SEQUENCE [LARGE SCALE GENOMIC DNA]</scope>
    <source>
        <strain evidence="7 8">K5</strain>
    </source>
</reference>
<dbReference type="GO" id="GO:0030170">
    <property type="term" value="F:pyridoxal phosphate binding"/>
    <property type="evidence" value="ECO:0007669"/>
    <property type="project" value="InterPro"/>
</dbReference>
<dbReference type="InterPro" id="IPR000524">
    <property type="entry name" value="Tscrpt_reg_HTH_GntR"/>
</dbReference>
<keyword evidence="8" id="KW-1185">Reference proteome</keyword>
<dbReference type="Pfam" id="PF00392">
    <property type="entry name" value="GntR"/>
    <property type="match status" value="1"/>
</dbReference>
<dbReference type="InterPro" id="IPR015424">
    <property type="entry name" value="PyrdxlP-dep_Trfase"/>
</dbReference>
<dbReference type="OrthoDB" id="9804020at2"/>
<dbReference type="EMBL" id="CP041636">
    <property type="protein sequence ID" value="QDO97110.1"/>
    <property type="molecule type" value="Genomic_DNA"/>
</dbReference>
<dbReference type="Gene3D" id="3.40.640.10">
    <property type="entry name" value="Type I PLP-dependent aspartate aminotransferase-like (Major domain)"/>
    <property type="match status" value="1"/>
</dbReference>
<dbReference type="PANTHER" id="PTHR46577">
    <property type="entry name" value="HTH-TYPE TRANSCRIPTIONAL REGULATORY PROTEIN GABR"/>
    <property type="match status" value="1"/>
</dbReference>
<keyword evidence="2" id="KW-0663">Pyridoxal phosphate</keyword>
<keyword evidence="3" id="KW-0805">Transcription regulation</keyword>
<dbReference type="InterPro" id="IPR036388">
    <property type="entry name" value="WH-like_DNA-bd_sf"/>
</dbReference>
<evidence type="ECO:0000256" key="3">
    <source>
        <dbReference type="ARBA" id="ARBA00023015"/>
    </source>
</evidence>
<evidence type="ECO:0000256" key="4">
    <source>
        <dbReference type="ARBA" id="ARBA00023125"/>
    </source>
</evidence>
<dbReference type="CDD" id="cd07377">
    <property type="entry name" value="WHTH_GntR"/>
    <property type="match status" value="1"/>
</dbReference>
<dbReference type="PANTHER" id="PTHR46577:SF1">
    <property type="entry name" value="HTH-TYPE TRANSCRIPTIONAL REGULATORY PROTEIN GABR"/>
    <property type="match status" value="1"/>
</dbReference>
<dbReference type="GO" id="GO:0003700">
    <property type="term" value="F:DNA-binding transcription factor activity"/>
    <property type="evidence" value="ECO:0007669"/>
    <property type="project" value="InterPro"/>
</dbReference>
<evidence type="ECO:0000259" key="6">
    <source>
        <dbReference type="PROSITE" id="PS50949"/>
    </source>
</evidence>
<dbReference type="SUPFAM" id="SSF46785">
    <property type="entry name" value="Winged helix' DNA-binding domain"/>
    <property type="match status" value="1"/>
</dbReference>
<evidence type="ECO:0000313" key="8">
    <source>
        <dbReference type="Proteomes" id="UP000317496"/>
    </source>
</evidence>
<evidence type="ECO:0000256" key="1">
    <source>
        <dbReference type="ARBA" id="ARBA00005384"/>
    </source>
</evidence>
<dbReference type="Pfam" id="PF00155">
    <property type="entry name" value="Aminotran_1_2"/>
    <property type="match status" value="1"/>
</dbReference>
<dbReference type="InterPro" id="IPR051446">
    <property type="entry name" value="HTH_trans_reg/aminotransferase"/>
</dbReference>
<evidence type="ECO:0000313" key="7">
    <source>
        <dbReference type="EMBL" id="QDO97110.1"/>
    </source>
</evidence>
<dbReference type="KEGG" id="fer:FNB15_07405"/>
<dbReference type="InterPro" id="IPR036390">
    <property type="entry name" value="WH_DNA-bd_sf"/>
</dbReference>
<dbReference type="PROSITE" id="PS50949">
    <property type="entry name" value="HTH_GNTR"/>
    <property type="match status" value="1"/>
</dbReference>
<dbReference type="Gene3D" id="1.10.10.10">
    <property type="entry name" value="Winged helix-like DNA-binding domain superfamily/Winged helix DNA-binding domain"/>
    <property type="match status" value="1"/>
</dbReference>
<gene>
    <name evidence="7" type="ORF">FNB15_07405</name>
</gene>
<keyword evidence="7" id="KW-0032">Aminotransferase</keyword>
<dbReference type="Proteomes" id="UP000317496">
    <property type="component" value="Chromosome"/>
</dbReference>
<dbReference type="InterPro" id="IPR015422">
    <property type="entry name" value="PyrdxlP-dep_Trfase_small"/>
</dbReference>
<accession>A0A516H0K3</accession>
<evidence type="ECO:0000256" key="2">
    <source>
        <dbReference type="ARBA" id="ARBA00022898"/>
    </source>
</evidence>
<dbReference type="GO" id="GO:0003677">
    <property type="term" value="F:DNA binding"/>
    <property type="evidence" value="ECO:0007669"/>
    <property type="project" value="UniProtKB-KW"/>
</dbReference>
<organism evidence="7 8">
    <name type="scientific">Ferrovibrio terrae</name>
    <dbReference type="NCBI Taxonomy" id="2594003"/>
    <lineage>
        <taxon>Bacteria</taxon>
        <taxon>Pseudomonadati</taxon>
        <taxon>Pseudomonadota</taxon>
        <taxon>Alphaproteobacteria</taxon>
        <taxon>Rhodospirillales</taxon>
        <taxon>Rhodospirillaceae</taxon>
        <taxon>Ferrovibrio</taxon>
    </lineage>
</organism>
<proteinExistence type="inferred from homology"/>
<keyword evidence="5" id="KW-0804">Transcription</keyword>
<comment type="similarity">
    <text evidence="1">In the C-terminal section; belongs to the class-I pyridoxal-phosphate-dependent aminotransferase family.</text>
</comment>
<dbReference type="SMART" id="SM00345">
    <property type="entry name" value="HTH_GNTR"/>
    <property type="match status" value="1"/>
</dbReference>
<dbReference type="SUPFAM" id="SSF53383">
    <property type="entry name" value="PLP-dependent transferases"/>
    <property type="match status" value="1"/>
</dbReference>
<name>A0A516H0K3_9PROT</name>
<dbReference type="AlphaFoldDB" id="A0A516H0K3"/>
<dbReference type="Gene3D" id="3.90.1150.10">
    <property type="entry name" value="Aspartate Aminotransferase, domain 1"/>
    <property type="match status" value="1"/>
</dbReference>
<keyword evidence="7" id="KW-0808">Transferase</keyword>
<dbReference type="RefSeq" id="WP_144068091.1">
    <property type="nucleotide sequence ID" value="NZ_CP041636.1"/>
</dbReference>
<feature type="domain" description="HTH gntR-type" evidence="6">
    <location>
        <begin position="16"/>
        <end position="84"/>
    </location>
</feature>
<dbReference type="InterPro" id="IPR015421">
    <property type="entry name" value="PyrdxlP-dep_Trfase_major"/>
</dbReference>
<protein>
    <submittedName>
        <fullName evidence="7">PLP-dependent aminotransferase family protein</fullName>
    </submittedName>
</protein>